<dbReference type="InterPro" id="IPR036188">
    <property type="entry name" value="FAD/NAD-bd_sf"/>
</dbReference>
<feature type="domain" description="FAD/NAD(P)-binding" evidence="1">
    <location>
        <begin position="42"/>
        <end position="159"/>
    </location>
</feature>
<dbReference type="SUPFAM" id="SSF51905">
    <property type="entry name" value="FAD/NAD(P)-binding domain"/>
    <property type="match status" value="2"/>
</dbReference>
<protein>
    <recommendedName>
        <fullName evidence="1">FAD/NAD(P)-binding domain-containing protein</fullName>
    </recommendedName>
</protein>
<sequence length="448" mass="50025">MQALSRRAVLETSRSIVRPHCNEIARSFATVAPVTTTSRNHKIVVVGSGSAGIALCHQLLHRGRFTKDDIAVIDPATWHDYQPGWTLVGGGLKNKSDLRRPMQELIEPRLKFYNKKVTSISPQENYLSLGDGDRIAYEQLVVAPGITIDFDSVKGLPGAIADPDSMVASIYSYDYCDKVYRNIQRAKKGRAIFTQPAGVVKCAGAPQKIMWLALDYWRRAHLYNVGSSGSPISITFATGLPTMFGVPKYSAELNRLREQRRVEGLFEHNLVAVDGNTATFDHAGEPIQRHFDFLHVSPRNVPHAFVKESGLSNDAGYVDVNQHTLRHTTYTNVWAIGDAANLPTSKTMAAVTSQAPVLTQNLLLAMEGKKPSMEYDGYTSCPLLTGEKKVLLAEFKYGNVPKETFNKWFGIDQGVPRRAFYHLKKDFFPWVYRFHVKGHWGGPKGYIR</sequence>
<evidence type="ECO:0000313" key="2">
    <source>
        <dbReference type="EMBL" id="KAL1603472.1"/>
    </source>
</evidence>
<evidence type="ECO:0000259" key="1">
    <source>
        <dbReference type="Pfam" id="PF07992"/>
    </source>
</evidence>
<accession>A0ABR3RGJ4</accession>
<dbReference type="PANTHER" id="PTHR10632">
    <property type="entry name" value="SULFIDE:QUINONE OXIDOREDUCTASE"/>
    <property type="match status" value="1"/>
</dbReference>
<dbReference type="InterPro" id="IPR015904">
    <property type="entry name" value="Sulphide_quinone_reductase"/>
</dbReference>
<dbReference type="InterPro" id="IPR023753">
    <property type="entry name" value="FAD/NAD-binding_dom"/>
</dbReference>
<dbReference type="EMBL" id="JAKJXO020000006">
    <property type="protein sequence ID" value="KAL1603472.1"/>
    <property type="molecule type" value="Genomic_DNA"/>
</dbReference>
<proteinExistence type="predicted"/>
<comment type="caution">
    <text evidence="2">The sequence shown here is derived from an EMBL/GenBank/DDBJ whole genome shotgun (WGS) entry which is preliminary data.</text>
</comment>
<dbReference type="Proteomes" id="UP001521785">
    <property type="component" value="Unassembled WGS sequence"/>
</dbReference>
<gene>
    <name evidence="2" type="ORF">SLS60_005059</name>
</gene>
<dbReference type="Gene3D" id="3.50.50.60">
    <property type="entry name" value="FAD/NAD(P)-binding domain"/>
    <property type="match status" value="2"/>
</dbReference>
<keyword evidence="3" id="KW-1185">Reference proteome</keyword>
<dbReference type="PANTHER" id="PTHR10632:SF2">
    <property type="entry name" value="SULFIDE:QUINONE OXIDOREDUCTASE, MITOCHONDRIAL"/>
    <property type="match status" value="1"/>
</dbReference>
<evidence type="ECO:0000313" key="3">
    <source>
        <dbReference type="Proteomes" id="UP001521785"/>
    </source>
</evidence>
<name>A0ABR3RGJ4_9PLEO</name>
<organism evidence="2 3">
    <name type="scientific">Paraconiothyrium brasiliense</name>
    <dbReference type="NCBI Taxonomy" id="300254"/>
    <lineage>
        <taxon>Eukaryota</taxon>
        <taxon>Fungi</taxon>
        <taxon>Dikarya</taxon>
        <taxon>Ascomycota</taxon>
        <taxon>Pezizomycotina</taxon>
        <taxon>Dothideomycetes</taxon>
        <taxon>Pleosporomycetidae</taxon>
        <taxon>Pleosporales</taxon>
        <taxon>Massarineae</taxon>
        <taxon>Didymosphaeriaceae</taxon>
        <taxon>Paraconiothyrium</taxon>
    </lineage>
</organism>
<dbReference type="Pfam" id="PF07992">
    <property type="entry name" value="Pyr_redox_2"/>
    <property type="match status" value="1"/>
</dbReference>
<reference evidence="2 3" key="1">
    <citation type="submission" date="2024-02" db="EMBL/GenBank/DDBJ databases">
        <title>De novo assembly and annotation of 12 fungi associated with fruit tree decline syndrome in Ontario, Canada.</title>
        <authorList>
            <person name="Sulman M."/>
            <person name="Ellouze W."/>
            <person name="Ilyukhin E."/>
        </authorList>
    </citation>
    <scope>NUCLEOTIDE SEQUENCE [LARGE SCALE GENOMIC DNA]</scope>
    <source>
        <strain evidence="2 3">M42-189</strain>
    </source>
</reference>